<evidence type="ECO:0000313" key="6">
    <source>
        <dbReference type="EMBL" id="MET3527707.1"/>
    </source>
</evidence>
<evidence type="ECO:0000259" key="5">
    <source>
        <dbReference type="PROSITE" id="PS50977"/>
    </source>
</evidence>
<dbReference type="PANTHER" id="PTHR30055:SF226">
    <property type="entry name" value="HTH-TYPE TRANSCRIPTIONAL REGULATOR PKSA"/>
    <property type="match status" value="1"/>
</dbReference>
<dbReference type="SUPFAM" id="SSF48498">
    <property type="entry name" value="Tetracyclin repressor-like, C-terminal domain"/>
    <property type="match status" value="1"/>
</dbReference>
<evidence type="ECO:0000313" key="7">
    <source>
        <dbReference type="Proteomes" id="UP001549110"/>
    </source>
</evidence>
<evidence type="ECO:0000256" key="1">
    <source>
        <dbReference type="ARBA" id="ARBA00023015"/>
    </source>
</evidence>
<dbReference type="InterPro" id="IPR025996">
    <property type="entry name" value="MT1864/Rv1816-like_C"/>
</dbReference>
<dbReference type="InterPro" id="IPR023772">
    <property type="entry name" value="DNA-bd_HTH_TetR-type_CS"/>
</dbReference>
<dbReference type="EMBL" id="JBEPLU010000002">
    <property type="protein sequence ID" value="MET3527707.1"/>
    <property type="molecule type" value="Genomic_DNA"/>
</dbReference>
<organism evidence="6 7">
    <name type="scientific">Phenylobacterium koreense</name>
    <dbReference type="NCBI Taxonomy" id="266125"/>
    <lineage>
        <taxon>Bacteria</taxon>
        <taxon>Pseudomonadati</taxon>
        <taxon>Pseudomonadota</taxon>
        <taxon>Alphaproteobacteria</taxon>
        <taxon>Caulobacterales</taxon>
        <taxon>Caulobacteraceae</taxon>
        <taxon>Phenylobacterium</taxon>
    </lineage>
</organism>
<dbReference type="PROSITE" id="PS50977">
    <property type="entry name" value="HTH_TETR_2"/>
    <property type="match status" value="1"/>
</dbReference>
<dbReference type="RefSeq" id="WP_331929570.1">
    <property type="nucleotide sequence ID" value="NZ_JBEPLU010000002.1"/>
</dbReference>
<feature type="domain" description="HTH tetR-type" evidence="5">
    <location>
        <begin position="19"/>
        <end position="79"/>
    </location>
</feature>
<dbReference type="InterPro" id="IPR009057">
    <property type="entry name" value="Homeodomain-like_sf"/>
</dbReference>
<accession>A0ABV2EKY4</accession>
<dbReference type="Proteomes" id="UP001549110">
    <property type="component" value="Unassembled WGS sequence"/>
</dbReference>
<dbReference type="Gene3D" id="1.10.357.10">
    <property type="entry name" value="Tetracycline Repressor, domain 2"/>
    <property type="match status" value="1"/>
</dbReference>
<dbReference type="InterPro" id="IPR001647">
    <property type="entry name" value="HTH_TetR"/>
</dbReference>
<dbReference type="InterPro" id="IPR036271">
    <property type="entry name" value="Tet_transcr_reg_TetR-rel_C_sf"/>
</dbReference>
<reference evidence="6 7" key="1">
    <citation type="submission" date="2024-06" db="EMBL/GenBank/DDBJ databases">
        <title>Genomic Encyclopedia of Type Strains, Phase IV (KMG-IV): sequencing the most valuable type-strain genomes for metagenomic binning, comparative biology and taxonomic classification.</title>
        <authorList>
            <person name="Goeker M."/>
        </authorList>
    </citation>
    <scope>NUCLEOTIDE SEQUENCE [LARGE SCALE GENOMIC DNA]</scope>
    <source>
        <strain evidence="6 7">DSM 17809</strain>
    </source>
</reference>
<dbReference type="InterPro" id="IPR050109">
    <property type="entry name" value="HTH-type_TetR-like_transc_reg"/>
</dbReference>
<feature type="DNA-binding region" description="H-T-H motif" evidence="4">
    <location>
        <begin position="42"/>
        <end position="61"/>
    </location>
</feature>
<dbReference type="Pfam" id="PF13305">
    <property type="entry name" value="TetR_C_33"/>
    <property type="match status" value="1"/>
</dbReference>
<evidence type="ECO:0000256" key="3">
    <source>
        <dbReference type="ARBA" id="ARBA00023163"/>
    </source>
</evidence>
<gene>
    <name evidence="6" type="ORF">ABID41_002825</name>
</gene>
<dbReference type="Pfam" id="PF00440">
    <property type="entry name" value="TetR_N"/>
    <property type="match status" value="1"/>
</dbReference>
<sequence>MTTTVTTRRSARKPKGDGHLRRAEILEAAERIFVAEGYEGATIRKIADEVGVSSTALYMHFPDKACILLEICQATIRNLLERNAEIAARPIDPASRVKQMLDSYMRWGLEHPNAYELVFCSTERPSAVITEEDATADLGAQCYEIFSGVVREIAAEGRLRTGTADSAAQALWASCHGVVALMITRPKFGWAPTDELLAVTLEGLMYGLLAD</sequence>
<dbReference type="PRINTS" id="PR00455">
    <property type="entry name" value="HTHTETR"/>
</dbReference>
<keyword evidence="7" id="KW-1185">Reference proteome</keyword>
<keyword evidence="1" id="KW-0805">Transcription regulation</keyword>
<dbReference type="PROSITE" id="PS01081">
    <property type="entry name" value="HTH_TETR_1"/>
    <property type="match status" value="1"/>
</dbReference>
<comment type="caution">
    <text evidence="6">The sequence shown here is derived from an EMBL/GenBank/DDBJ whole genome shotgun (WGS) entry which is preliminary data.</text>
</comment>
<evidence type="ECO:0000256" key="4">
    <source>
        <dbReference type="PROSITE-ProRule" id="PRU00335"/>
    </source>
</evidence>
<dbReference type="PANTHER" id="PTHR30055">
    <property type="entry name" value="HTH-TYPE TRANSCRIPTIONAL REGULATOR RUTR"/>
    <property type="match status" value="1"/>
</dbReference>
<name>A0ABV2EKY4_9CAUL</name>
<keyword evidence="2 4" id="KW-0238">DNA-binding</keyword>
<evidence type="ECO:0000256" key="2">
    <source>
        <dbReference type="ARBA" id="ARBA00023125"/>
    </source>
</evidence>
<proteinExistence type="predicted"/>
<protein>
    <submittedName>
        <fullName evidence="6">AcrR family transcriptional regulator</fullName>
    </submittedName>
</protein>
<dbReference type="SUPFAM" id="SSF46689">
    <property type="entry name" value="Homeodomain-like"/>
    <property type="match status" value="1"/>
</dbReference>
<keyword evidence="3" id="KW-0804">Transcription</keyword>